<dbReference type="EMBL" id="GL349314">
    <property type="protein sequence ID" value="EFH38449.1"/>
    <property type="molecule type" value="Genomic_DNA"/>
</dbReference>
<keyword evidence="3" id="KW-1185">Reference proteome</keyword>
<dbReference type="Proteomes" id="UP000008694">
    <property type="component" value="Unassembled WGS sequence"/>
</dbReference>
<feature type="compositionally biased region" description="Basic and acidic residues" evidence="1">
    <location>
        <begin position="25"/>
        <end position="39"/>
    </location>
</feature>
<dbReference type="Gramene" id="scaffold_96100001.1">
    <property type="protein sequence ID" value="scaffold_96100001.1"/>
    <property type="gene ID" value="scaffold_96100001.1"/>
</dbReference>
<reference evidence="3" key="1">
    <citation type="journal article" date="2011" name="Nat. Genet.">
        <title>The Arabidopsis lyrata genome sequence and the basis of rapid genome size change.</title>
        <authorList>
            <person name="Hu T.T."/>
            <person name="Pattyn P."/>
            <person name="Bakker E.G."/>
            <person name="Cao J."/>
            <person name="Cheng J.-F."/>
            <person name="Clark R.M."/>
            <person name="Fahlgren N."/>
            <person name="Fawcett J.A."/>
            <person name="Grimwood J."/>
            <person name="Gundlach H."/>
            <person name="Haberer G."/>
            <person name="Hollister J.D."/>
            <person name="Ossowski S."/>
            <person name="Ottilar R.P."/>
            <person name="Salamov A.A."/>
            <person name="Schneeberger K."/>
            <person name="Spannagl M."/>
            <person name="Wang X."/>
            <person name="Yang L."/>
            <person name="Nasrallah M.E."/>
            <person name="Bergelson J."/>
            <person name="Carrington J.C."/>
            <person name="Gaut B.S."/>
            <person name="Schmutz J."/>
            <person name="Mayer K.F.X."/>
            <person name="Van de Peer Y."/>
            <person name="Grigoriev I.V."/>
            <person name="Nordborg M."/>
            <person name="Weigel D."/>
            <person name="Guo Y.-L."/>
        </authorList>
    </citation>
    <scope>NUCLEOTIDE SEQUENCE [LARGE SCALE GENOMIC DNA]</scope>
    <source>
        <strain evidence="3">cv. MN47</strain>
    </source>
</reference>
<feature type="region of interest" description="Disordered" evidence="1">
    <location>
        <begin position="1"/>
        <end position="54"/>
    </location>
</feature>
<dbReference type="HOGENOM" id="CLU_3053094_0_0_1"/>
<dbReference type="AlphaFoldDB" id="D7MYD3"/>
<gene>
    <name evidence="2" type="ORF">ARALYDRAFT_921101</name>
</gene>
<organism evidence="3">
    <name type="scientific">Arabidopsis lyrata subsp. lyrata</name>
    <name type="common">Lyre-leaved rock-cress</name>
    <dbReference type="NCBI Taxonomy" id="81972"/>
    <lineage>
        <taxon>Eukaryota</taxon>
        <taxon>Viridiplantae</taxon>
        <taxon>Streptophyta</taxon>
        <taxon>Embryophyta</taxon>
        <taxon>Tracheophyta</taxon>
        <taxon>Spermatophyta</taxon>
        <taxon>Magnoliopsida</taxon>
        <taxon>eudicotyledons</taxon>
        <taxon>Gunneridae</taxon>
        <taxon>Pentapetalae</taxon>
        <taxon>rosids</taxon>
        <taxon>malvids</taxon>
        <taxon>Brassicales</taxon>
        <taxon>Brassicaceae</taxon>
        <taxon>Camelineae</taxon>
        <taxon>Arabidopsis</taxon>
    </lineage>
</organism>
<evidence type="ECO:0000256" key="1">
    <source>
        <dbReference type="SAM" id="MobiDB-lite"/>
    </source>
</evidence>
<accession>D7MYD3</accession>
<sequence length="54" mass="6042">MSSLASRLKSYGVPKVISHKQQKKKEKEGCNTRTSREVTHPSTTLAQARLPAEF</sequence>
<evidence type="ECO:0000313" key="3">
    <source>
        <dbReference type="Proteomes" id="UP000008694"/>
    </source>
</evidence>
<name>D7MYD3_ARALL</name>
<evidence type="ECO:0000313" key="2">
    <source>
        <dbReference type="EMBL" id="EFH38449.1"/>
    </source>
</evidence>
<protein>
    <submittedName>
        <fullName evidence="2">Expressed protein</fullName>
    </submittedName>
</protein>
<proteinExistence type="predicted"/>